<dbReference type="Proteomes" id="UP001597357">
    <property type="component" value="Unassembled WGS sequence"/>
</dbReference>
<protein>
    <submittedName>
        <fullName evidence="1">LPS export ABC transporter periplasmic protein LptC</fullName>
    </submittedName>
</protein>
<proteinExistence type="predicted"/>
<reference evidence="2" key="1">
    <citation type="journal article" date="2019" name="Int. J. Syst. Evol. Microbiol.">
        <title>The Global Catalogue of Microorganisms (GCM) 10K type strain sequencing project: providing services to taxonomists for standard genome sequencing and annotation.</title>
        <authorList>
            <consortium name="The Broad Institute Genomics Platform"/>
            <consortium name="The Broad Institute Genome Sequencing Center for Infectious Disease"/>
            <person name="Wu L."/>
            <person name="Ma J."/>
        </authorList>
    </citation>
    <scope>NUCLEOTIDE SEQUENCE [LARGE SCALE GENOMIC DNA]</scope>
    <source>
        <strain evidence="2">KCTC 42255</strain>
    </source>
</reference>
<evidence type="ECO:0000313" key="1">
    <source>
        <dbReference type="EMBL" id="MFD2698405.1"/>
    </source>
</evidence>
<comment type="caution">
    <text evidence="1">The sequence shown here is derived from an EMBL/GenBank/DDBJ whole genome shotgun (WGS) entry which is preliminary data.</text>
</comment>
<keyword evidence="2" id="KW-1185">Reference proteome</keyword>
<dbReference type="NCBIfam" id="TIGR04409">
    <property type="entry name" value="LptC_YrbK"/>
    <property type="match status" value="1"/>
</dbReference>
<name>A0ABW5SIG4_9FLAO</name>
<gene>
    <name evidence="1" type="primary">lptC</name>
    <name evidence="1" type="ORF">ACFSQ0_10410</name>
</gene>
<dbReference type="Pfam" id="PF06835">
    <property type="entry name" value="LptC"/>
    <property type="match status" value="1"/>
</dbReference>
<dbReference type="RefSeq" id="WP_379047907.1">
    <property type="nucleotide sequence ID" value="NZ_JBHULZ010000041.1"/>
</dbReference>
<dbReference type="Gene3D" id="2.60.450.10">
    <property type="entry name" value="Lipopolysaccharide (LPS) transport protein A like domain"/>
    <property type="match status" value="1"/>
</dbReference>
<dbReference type="EMBL" id="JBHULZ010000041">
    <property type="protein sequence ID" value="MFD2698405.1"/>
    <property type="molecule type" value="Genomic_DNA"/>
</dbReference>
<accession>A0ABW5SIG4</accession>
<dbReference type="PROSITE" id="PS51257">
    <property type="entry name" value="PROKAR_LIPOPROTEIN"/>
    <property type="match status" value="1"/>
</dbReference>
<organism evidence="1 2">
    <name type="scientific">Mesonia sediminis</name>
    <dbReference type="NCBI Taxonomy" id="1703946"/>
    <lineage>
        <taxon>Bacteria</taxon>
        <taxon>Pseudomonadati</taxon>
        <taxon>Bacteroidota</taxon>
        <taxon>Flavobacteriia</taxon>
        <taxon>Flavobacteriales</taxon>
        <taxon>Flavobacteriaceae</taxon>
        <taxon>Mesonia</taxon>
    </lineage>
</organism>
<evidence type="ECO:0000313" key="2">
    <source>
        <dbReference type="Proteomes" id="UP001597357"/>
    </source>
</evidence>
<sequence length="187" mass="21530">MYIKESLIIQFKNIAAIAIAAMFFSCNERLSTVRKWEVQEIKPQTSGQGIKLVYTDSGKIKAFLRTPLMQDFTQLDFGYRAFPEGLELDFYDEKNQKNTIKADYGILYEQTSLVDLQNNVVITTSDSVVLKANQLYWDQSKQWVFSDVPYQVQFKNGAVNNGESFDANEKFNKFISRSNKGMQVIDQ</sequence>
<dbReference type="InterPro" id="IPR026265">
    <property type="entry name" value="LptC"/>
</dbReference>
<dbReference type="InterPro" id="IPR010664">
    <property type="entry name" value="LipoPS_assembly_LptC-rel"/>
</dbReference>